<dbReference type="NCBIfam" id="TIGR00254">
    <property type="entry name" value="GGDEF"/>
    <property type="match status" value="1"/>
</dbReference>
<feature type="domain" description="GGDEF" evidence="5">
    <location>
        <begin position="562"/>
        <end position="695"/>
    </location>
</feature>
<dbReference type="Gene3D" id="3.30.70.270">
    <property type="match status" value="1"/>
</dbReference>
<evidence type="ECO:0000259" key="5">
    <source>
        <dbReference type="PROSITE" id="PS50887"/>
    </source>
</evidence>
<keyword evidence="1" id="KW-0812">Transmembrane</keyword>
<feature type="transmembrane region" description="Helical" evidence="1">
    <location>
        <begin position="191"/>
        <end position="214"/>
    </location>
</feature>
<feature type="transmembrane region" description="Helical" evidence="1">
    <location>
        <begin position="305"/>
        <end position="326"/>
    </location>
</feature>
<dbReference type="EMBL" id="JAOWKX010000009">
    <property type="protein sequence ID" value="MCV2886214.1"/>
    <property type="molecule type" value="Genomic_DNA"/>
</dbReference>
<dbReference type="CDD" id="cd01949">
    <property type="entry name" value="GGDEF"/>
    <property type="match status" value="1"/>
</dbReference>
<dbReference type="PROSITE" id="PS50113">
    <property type="entry name" value="PAC"/>
    <property type="match status" value="1"/>
</dbReference>
<dbReference type="PANTHER" id="PTHR44757">
    <property type="entry name" value="DIGUANYLATE CYCLASE DGCP"/>
    <property type="match status" value="1"/>
</dbReference>
<feature type="transmembrane region" description="Helical" evidence="1">
    <location>
        <begin position="221"/>
        <end position="241"/>
    </location>
</feature>
<evidence type="ECO:0000256" key="2">
    <source>
        <dbReference type="SAM" id="SignalP"/>
    </source>
</evidence>
<dbReference type="Gene3D" id="3.30.450.20">
    <property type="entry name" value="PAS domain"/>
    <property type="match status" value="1"/>
</dbReference>
<dbReference type="SMART" id="SM00267">
    <property type="entry name" value="GGDEF"/>
    <property type="match status" value="1"/>
</dbReference>
<evidence type="ECO:0000259" key="3">
    <source>
        <dbReference type="PROSITE" id="PS50113"/>
    </source>
</evidence>
<feature type="domain" description="EAL" evidence="4">
    <location>
        <begin position="706"/>
        <end position="958"/>
    </location>
</feature>
<dbReference type="PANTHER" id="PTHR44757:SF4">
    <property type="entry name" value="DIGUANYLATE CYCLASE DGCE-RELATED"/>
    <property type="match status" value="1"/>
</dbReference>
<dbReference type="SUPFAM" id="SSF55073">
    <property type="entry name" value="Nucleotide cyclase"/>
    <property type="match status" value="1"/>
</dbReference>
<feature type="signal peptide" evidence="2">
    <location>
        <begin position="1"/>
        <end position="22"/>
    </location>
</feature>
<dbReference type="InterPro" id="IPR001633">
    <property type="entry name" value="EAL_dom"/>
</dbReference>
<dbReference type="InterPro" id="IPR011622">
    <property type="entry name" value="7TMR_DISM_rcpt_extracell_dom2"/>
</dbReference>
<dbReference type="CDD" id="cd01948">
    <property type="entry name" value="EAL"/>
    <property type="match status" value="1"/>
</dbReference>
<organism evidence="6 7">
    <name type="scientific">Fluctibacter corallii</name>
    <dbReference type="NCBI Taxonomy" id="2984329"/>
    <lineage>
        <taxon>Bacteria</taxon>
        <taxon>Pseudomonadati</taxon>
        <taxon>Pseudomonadota</taxon>
        <taxon>Gammaproteobacteria</taxon>
        <taxon>Alteromonadales</taxon>
        <taxon>Alteromonadaceae</taxon>
        <taxon>Fluctibacter</taxon>
    </lineage>
</organism>
<sequence length="958" mass="108081">MKVIKFFLVCGLLALLTLSASANEHAPHLASDGKTIVLDNDFSSLALWDHVDILYTDKHVQLSDAIASSQWKKQRSIEPLKDDQAIWLKFSIDHTLPLATRFTLLIGNPSIDIINAYAVDDIQRIVHAFNVGASRSISQRPYNHRLFLMPMQLQPGQTLHMYVQIIDDGPLVFPFELWRSSQLIADEQVRLAVLGIIVGALIILFCYFMITYVLLKSPVRFWFSVSCGLFLLLFLNIHGVISQLINVSTYISETTTILTALLLFASAKVSHALLQTVPIYWRSVSYSMAAGLGITALLFDTYIQIIAGVGFAGASLLVHLLLAMAFPNQFSNIPNRVYGFGWIIITFAAVLSIGLYLAGIVTGQYADLFITFFLLTGILLIAVAIDAHEQVIAESHKQIQQNTITDLHKFYNLFTNSAEGLYTSTVDGELITANPAMCTLFGFDSEAQMLAEVKSTADFYVNESDRQSLLTVIRRDGRVLGKEIKGLRRDGSEFWFSISVQVREEAGKTFMFGSIFDITERKQSSISLEYLATHDSLTGVYNRREFERHLRSAIQHAKSANADLTLLYMDLDQFKVVNDTCGHKAGDVLIKQLSQQLNNVVKDKGMLARLGGDEFGVLLEGEQAQVSYLVATRLLNVVQEFRFIWDNRIFSLGVSIGLVSFNKKNTTAEQLLSMADAACYMAKEQGRNQIHTYSEEDEKMQRYETELKWITHINNALEQDKFVLHYQHYHPLNKVIHGHHYELLLRMQDDNGELVPPSSFLPSAERFSLSTQIDKWVIEHYFMWLGDNPEHAKKLNRCNINLSGNSLGDKEFKLFVLNLFERHGVPYHKICFEITETMAIIKLDETLEFIRTFKQAGCTFALDDFGSGFSSYSYLKNLPVDFVKIDGSFIKDLLSDPIDMAMVCSINDVAKAMKMQTVAEFVETTQLMDKLKEIGVDFAQGYAVARPTPLEEFSPYRG</sequence>
<dbReference type="Proteomes" id="UP001652504">
    <property type="component" value="Unassembled WGS sequence"/>
</dbReference>
<dbReference type="InterPro" id="IPR035919">
    <property type="entry name" value="EAL_sf"/>
</dbReference>
<evidence type="ECO:0000256" key="1">
    <source>
        <dbReference type="SAM" id="Phobius"/>
    </source>
</evidence>
<keyword evidence="7" id="KW-1185">Reference proteome</keyword>
<dbReference type="InterPro" id="IPR035965">
    <property type="entry name" value="PAS-like_dom_sf"/>
</dbReference>
<dbReference type="Pfam" id="PF00990">
    <property type="entry name" value="GGDEF"/>
    <property type="match status" value="1"/>
</dbReference>
<comment type="caution">
    <text evidence="6">The sequence shown here is derived from an EMBL/GenBank/DDBJ whole genome shotgun (WGS) entry which is preliminary data.</text>
</comment>
<keyword evidence="2" id="KW-0732">Signal</keyword>
<name>A0ABT3AC06_9ALTE</name>
<keyword evidence="1" id="KW-0472">Membrane</keyword>
<dbReference type="CDD" id="cd00130">
    <property type="entry name" value="PAS"/>
    <property type="match status" value="1"/>
</dbReference>
<dbReference type="InterPro" id="IPR000700">
    <property type="entry name" value="PAS-assoc_C"/>
</dbReference>
<evidence type="ECO:0000259" key="4">
    <source>
        <dbReference type="PROSITE" id="PS50883"/>
    </source>
</evidence>
<dbReference type="PROSITE" id="PS50883">
    <property type="entry name" value="EAL"/>
    <property type="match status" value="1"/>
</dbReference>
<dbReference type="InterPro" id="IPR043128">
    <property type="entry name" value="Rev_trsase/Diguanyl_cyclase"/>
</dbReference>
<dbReference type="InterPro" id="IPR029787">
    <property type="entry name" value="Nucleotide_cyclase"/>
</dbReference>
<feature type="chain" id="PRO_5047215456" evidence="2">
    <location>
        <begin position="23"/>
        <end position="958"/>
    </location>
</feature>
<feature type="transmembrane region" description="Helical" evidence="1">
    <location>
        <begin position="338"/>
        <end position="362"/>
    </location>
</feature>
<reference evidence="6 7" key="1">
    <citation type="submission" date="2022-10" db="EMBL/GenBank/DDBJ databases">
        <title>Aestuariibacter sp. AA17 isolated from Montipora capitata coral fragment.</title>
        <authorList>
            <person name="Emsley S.A."/>
            <person name="Pfannmuller K.M."/>
            <person name="Loughran R.M."/>
            <person name="Shlafstein M."/>
            <person name="Papke E."/>
            <person name="Saw J.H."/>
            <person name="Ushijima B."/>
            <person name="Videau P."/>
        </authorList>
    </citation>
    <scope>NUCLEOTIDE SEQUENCE [LARGE SCALE GENOMIC DNA]</scope>
    <source>
        <strain evidence="6 7">AA17</strain>
    </source>
</reference>
<dbReference type="Pfam" id="PF07696">
    <property type="entry name" value="7TMR-DISMED2"/>
    <property type="match status" value="1"/>
</dbReference>
<dbReference type="Pfam" id="PF00563">
    <property type="entry name" value="EAL"/>
    <property type="match status" value="1"/>
</dbReference>
<protein>
    <submittedName>
        <fullName evidence="6">EAL domain-containing protein</fullName>
    </submittedName>
</protein>
<dbReference type="PROSITE" id="PS50887">
    <property type="entry name" value="GGDEF"/>
    <property type="match status" value="1"/>
</dbReference>
<feature type="transmembrane region" description="Helical" evidence="1">
    <location>
        <begin position="368"/>
        <end position="387"/>
    </location>
</feature>
<evidence type="ECO:0000313" key="7">
    <source>
        <dbReference type="Proteomes" id="UP001652504"/>
    </source>
</evidence>
<dbReference type="InterPro" id="IPR000014">
    <property type="entry name" value="PAS"/>
</dbReference>
<keyword evidence="1" id="KW-1133">Transmembrane helix</keyword>
<proteinExistence type="predicted"/>
<evidence type="ECO:0000313" key="6">
    <source>
        <dbReference type="EMBL" id="MCV2886214.1"/>
    </source>
</evidence>
<feature type="domain" description="PAC" evidence="3">
    <location>
        <begin position="480"/>
        <end position="530"/>
    </location>
</feature>
<dbReference type="SMART" id="SM00052">
    <property type="entry name" value="EAL"/>
    <property type="match status" value="1"/>
</dbReference>
<dbReference type="NCBIfam" id="TIGR00229">
    <property type="entry name" value="sensory_box"/>
    <property type="match status" value="1"/>
</dbReference>
<dbReference type="SUPFAM" id="SSF55785">
    <property type="entry name" value="PYP-like sensor domain (PAS domain)"/>
    <property type="match status" value="1"/>
</dbReference>
<dbReference type="InterPro" id="IPR052155">
    <property type="entry name" value="Biofilm_reg_signaling"/>
</dbReference>
<dbReference type="Pfam" id="PF13426">
    <property type="entry name" value="PAS_9"/>
    <property type="match status" value="1"/>
</dbReference>
<dbReference type="Gene3D" id="3.20.20.450">
    <property type="entry name" value="EAL domain"/>
    <property type="match status" value="1"/>
</dbReference>
<dbReference type="RefSeq" id="WP_263713501.1">
    <property type="nucleotide sequence ID" value="NZ_JAOWKX010000009.1"/>
</dbReference>
<dbReference type="Gene3D" id="2.60.40.2380">
    <property type="match status" value="1"/>
</dbReference>
<dbReference type="SUPFAM" id="SSF141868">
    <property type="entry name" value="EAL domain-like"/>
    <property type="match status" value="1"/>
</dbReference>
<dbReference type="InterPro" id="IPR000160">
    <property type="entry name" value="GGDEF_dom"/>
</dbReference>
<accession>A0ABT3AC06</accession>
<gene>
    <name evidence="6" type="ORF">OE749_16090</name>
</gene>